<keyword evidence="1" id="KW-0678">Repressor</keyword>
<evidence type="ECO:0000256" key="3">
    <source>
        <dbReference type="ARBA" id="ARBA00023125"/>
    </source>
</evidence>
<evidence type="ECO:0000256" key="5">
    <source>
        <dbReference type="PROSITE-ProRule" id="PRU00335"/>
    </source>
</evidence>
<organism evidence="8 9">
    <name type="scientific">Streptomyces sirii</name>
    <dbReference type="NCBI Taxonomy" id="3127701"/>
    <lineage>
        <taxon>Bacteria</taxon>
        <taxon>Bacillati</taxon>
        <taxon>Actinomycetota</taxon>
        <taxon>Actinomycetes</taxon>
        <taxon>Kitasatosporales</taxon>
        <taxon>Streptomycetaceae</taxon>
        <taxon>Streptomyces</taxon>
    </lineage>
</organism>
<evidence type="ECO:0000256" key="1">
    <source>
        <dbReference type="ARBA" id="ARBA00022491"/>
    </source>
</evidence>
<dbReference type="PANTHER" id="PTHR30055:SF234">
    <property type="entry name" value="HTH-TYPE TRANSCRIPTIONAL REGULATOR BETI"/>
    <property type="match status" value="1"/>
</dbReference>
<keyword evidence="3 5" id="KW-0238">DNA-binding</keyword>
<evidence type="ECO:0000256" key="6">
    <source>
        <dbReference type="SAM" id="MobiDB-lite"/>
    </source>
</evidence>
<dbReference type="EMBL" id="CP147982">
    <property type="protein sequence ID" value="WXK75871.1"/>
    <property type="molecule type" value="Genomic_DNA"/>
</dbReference>
<dbReference type="InterPro" id="IPR009057">
    <property type="entry name" value="Homeodomain-like_sf"/>
</dbReference>
<dbReference type="SUPFAM" id="SSF48498">
    <property type="entry name" value="Tetracyclin repressor-like, C-terminal domain"/>
    <property type="match status" value="1"/>
</dbReference>
<protein>
    <submittedName>
        <fullName evidence="8">TetR/AcrR family transcriptional regulator</fullName>
    </submittedName>
</protein>
<dbReference type="PANTHER" id="PTHR30055">
    <property type="entry name" value="HTH-TYPE TRANSCRIPTIONAL REGULATOR RUTR"/>
    <property type="match status" value="1"/>
</dbReference>
<dbReference type="Pfam" id="PF13977">
    <property type="entry name" value="TetR_C_6"/>
    <property type="match status" value="1"/>
</dbReference>
<gene>
    <name evidence="8" type="ORF">WAB15_07725</name>
</gene>
<dbReference type="PRINTS" id="PR00455">
    <property type="entry name" value="HTHTETR"/>
</dbReference>
<accession>A0ABZ2QKH5</accession>
<reference evidence="8 9" key="1">
    <citation type="submission" date="2024-03" db="EMBL/GenBank/DDBJ databases">
        <title>The complete genome of Streptomyces sirii sp.nov.</title>
        <authorList>
            <person name="Zakalyukina Y.V."/>
            <person name="Belik A.R."/>
            <person name="Biryukov M.V."/>
            <person name="Baturina O.A."/>
            <person name="Kabilov M.R."/>
        </authorList>
    </citation>
    <scope>NUCLEOTIDE SEQUENCE [LARGE SCALE GENOMIC DNA]</scope>
    <source>
        <strain evidence="8 9">BP-8</strain>
    </source>
</reference>
<dbReference type="PROSITE" id="PS50977">
    <property type="entry name" value="HTH_TETR_2"/>
    <property type="match status" value="1"/>
</dbReference>
<feature type="domain" description="HTH tetR-type" evidence="7">
    <location>
        <begin position="28"/>
        <end position="88"/>
    </location>
</feature>
<evidence type="ECO:0000256" key="2">
    <source>
        <dbReference type="ARBA" id="ARBA00023015"/>
    </source>
</evidence>
<dbReference type="InterPro" id="IPR050109">
    <property type="entry name" value="HTH-type_TetR-like_transc_reg"/>
</dbReference>
<dbReference type="Proteomes" id="UP001626628">
    <property type="component" value="Chromosome"/>
</dbReference>
<dbReference type="SUPFAM" id="SSF46689">
    <property type="entry name" value="Homeodomain-like"/>
    <property type="match status" value="1"/>
</dbReference>
<keyword evidence="4" id="KW-0804">Transcription</keyword>
<feature type="region of interest" description="Disordered" evidence="6">
    <location>
        <begin position="1"/>
        <end position="26"/>
    </location>
</feature>
<evidence type="ECO:0000313" key="8">
    <source>
        <dbReference type="EMBL" id="WXK75871.1"/>
    </source>
</evidence>
<dbReference type="InterPro" id="IPR036271">
    <property type="entry name" value="Tet_transcr_reg_TetR-rel_C_sf"/>
</dbReference>
<dbReference type="InterPro" id="IPR039538">
    <property type="entry name" value="BetI_C"/>
</dbReference>
<dbReference type="RefSeq" id="WP_399144007.1">
    <property type="nucleotide sequence ID" value="NZ_CP147982.1"/>
</dbReference>
<name>A0ABZ2QKH5_9ACTN</name>
<keyword evidence="2" id="KW-0805">Transcription regulation</keyword>
<sequence length="223" mass="24951">MERDGPRRAGPAHDDPGSMHVAKAERTAETRERILAAACEVIAEVGFEKIRMRMVAEHAGVSTALLHYHFENRERLFAEAMTHSFGQTGTELERDADTVPASVILARILHNMLPTDPELRQDWRLWQELWVRALRDETAQKLAVDLYDQLHTWLARAIRRGIDAGEFADCDVDEVCTLLLSLSDGFGIRLMLDDPKIDLAAAQAAVWRAVAGTLGVPDTFPEI</sequence>
<dbReference type="Gene3D" id="1.10.357.10">
    <property type="entry name" value="Tetracycline Repressor, domain 2"/>
    <property type="match status" value="1"/>
</dbReference>
<dbReference type="InterPro" id="IPR001647">
    <property type="entry name" value="HTH_TetR"/>
</dbReference>
<evidence type="ECO:0000313" key="9">
    <source>
        <dbReference type="Proteomes" id="UP001626628"/>
    </source>
</evidence>
<keyword evidence="9" id="KW-1185">Reference proteome</keyword>
<evidence type="ECO:0000256" key="4">
    <source>
        <dbReference type="ARBA" id="ARBA00023163"/>
    </source>
</evidence>
<evidence type="ECO:0000259" key="7">
    <source>
        <dbReference type="PROSITE" id="PS50977"/>
    </source>
</evidence>
<feature type="DNA-binding region" description="H-T-H motif" evidence="5">
    <location>
        <begin position="51"/>
        <end position="70"/>
    </location>
</feature>
<dbReference type="Pfam" id="PF00440">
    <property type="entry name" value="TetR_N"/>
    <property type="match status" value="1"/>
</dbReference>
<proteinExistence type="predicted"/>